<dbReference type="RefSeq" id="WP_046812870.1">
    <property type="nucleotide sequence ID" value="NZ_CP131470.1"/>
</dbReference>
<accession>A0A365PND1</accession>
<evidence type="ECO:0000313" key="2">
    <source>
        <dbReference type="Proteomes" id="UP000253688"/>
    </source>
</evidence>
<comment type="caution">
    <text evidence="1">The sequence shown here is derived from an EMBL/GenBank/DDBJ whole genome shotgun (WGS) entry which is preliminary data.</text>
</comment>
<dbReference type="Proteomes" id="UP000253688">
    <property type="component" value="Unassembled WGS sequence"/>
</dbReference>
<evidence type="ECO:0000313" key="1">
    <source>
        <dbReference type="EMBL" id="RBA50361.1"/>
    </source>
</evidence>
<sequence length="789" mass="92958">MDNYNLIINNDDLLGLLFNKVPYIWQALDYSLKSDPAYQRPCLYKESVQVIRALEKFVGDLKSGSVPRVVHLDIDVTMHAELDHSFLVYFNALRFEREMFDMSYLWLGLNWVYYQHFLKEDAVDLPSITSGIEQILLNSEGLQERKQQWSLSKFTYDKAWRLINYFSDVQKTSSYIENTEKQTQQVVEKINHAFKDFDTLLAIHQKVYIFALDVRFVRTLNPLENESLECLIEQVLKDRADIQNAICDSIPYWLCAYTKLEHDYQNGLKLSCILILRSHGIDQEAAIIARLQELLKRDFSQYNAIDVINGNEFVRTHAKKNAVGHVGVSSCKRIEEFKYWVLSYFFKIDSFARLIYPKMPFEVSEVLYHSDWQLPEINRQAVVPKKGPMPKNLAQILQAWKPPKGIWDINHLDKRVADRLLVGQIYYKEFCAEQGLPIQYGDLLFLIEMFIETLLPNQHPAFNRVGLIQQSYFLNAREIQTTATQLGHQYLSLLIQIKSDLNFWDKLDFLIRNRGFRPWWFRSLDDLILWENFQSIILEGLNFNQPVDSVVLGRLNSNIQNIRGLFFSKQISEGDKRKLLEKHYTQCIRRYANTREYLNRILEQNCWAYRIIVDTRSSKGNFTQPEFSKLFTEFMRLSKRAKPCCWLRGYIGGWQENSLNLISEFKLDIVLFFNDRCQEHFQTVVHDLNRRWNNFLDTKASQILKLQDVENIKFHGAIKSRVLMHSADGLNAVYNAQNSYHVYLEAYDKKMKKEFIEQVVTYFAYRDVFHPPFSHSVPKAFIKGAMPKK</sequence>
<name>A0A365PND1_ACIJU</name>
<organism evidence="1 2">
    <name type="scientific">Acinetobacter junii</name>
    <dbReference type="NCBI Taxonomy" id="40215"/>
    <lineage>
        <taxon>Bacteria</taxon>
        <taxon>Pseudomonadati</taxon>
        <taxon>Pseudomonadota</taxon>
        <taxon>Gammaproteobacteria</taxon>
        <taxon>Moraxellales</taxon>
        <taxon>Moraxellaceae</taxon>
        <taxon>Acinetobacter</taxon>
    </lineage>
</organism>
<gene>
    <name evidence="1" type="ORF">DC346_00055</name>
</gene>
<dbReference type="EMBL" id="QEWH01000001">
    <property type="protein sequence ID" value="RBA50361.1"/>
    <property type="molecule type" value="Genomic_DNA"/>
</dbReference>
<proteinExistence type="predicted"/>
<dbReference type="AlphaFoldDB" id="A0A365PND1"/>
<protein>
    <submittedName>
        <fullName evidence="1">Uncharacterized protein</fullName>
    </submittedName>
</protein>
<reference evidence="1 2" key="1">
    <citation type="submission" date="2018-04" db="EMBL/GenBank/DDBJ databases">
        <title>Acinetobacter junii Genome sequencing and assembly.</title>
        <authorList>
            <person name="Su J."/>
            <person name="Rensing C."/>
            <person name="Mazhar H.S."/>
        </authorList>
    </citation>
    <scope>NUCLEOTIDE SEQUENCE [LARGE SCALE GENOMIC DNA]</scope>
    <source>
        <strain evidence="1 2">SC22</strain>
    </source>
</reference>